<name>A0ABC9SCC7_LEPBO</name>
<dbReference type="Gene3D" id="1.10.740.10">
    <property type="entry name" value="Transferase Inhibitor Protein From Tn5, Chain"/>
    <property type="match status" value="1"/>
</dbReference>
<evidence type="ECO:0000259" key="1">
    <source>
        <dbReference type="Pfam" id="PF02281"/>
    </source>
</evidence>
<dbReference type="AlphaFoldDB" id="A0ABC9SCC7"/>
<dbReference type="InterPro" id="IPR012337">
    <property type="entry name" value="RNaseH-like_sf"/>
</dbReference>
<dbReference type="InterPro" id="IPR003201">
    <property type="entry name" value="Transposase_Tn5"/>
</dbReference>
<evidence type="ECO:0000313" key="2">
    <source>
        <dbReference type="EMBL" id="EMN15443.1"/>
    </source>
</evidence>
<feature type="domain" description="Transposase Tn5 dimerisation" evidence="1">
    <location>
        <begin position="3"/>
        <end position="62"/>
    </location>
</feature>
<evidence type="ECO:0000313" key="3">
    <source>
        <dbReference type="Proteomes" id="UP000012166"/>
    </source>
</evidence>
<protein>
    <recommendedName>
        <fullName evidence="1">Transposase Tn5 dimerisation domain-containing protein</fullName>
    </recommendedName>
</protein>
<organism evidence="2 3">
    <name type="scientific">Leptospira borgpetersenii str. Brem 328</name>
    <dbReference type="NCBI Taxonomy" id="1049780"/>
    <lineage>
        <taxon>Bacteria</taxon>
        <taxon>Pseudomonadati</taxon>
        <taxon>Spirochaetota</taxon>
        <taxon>Spirochaetia</taxon>
        <taxon>Leptospirales</taxon>
        <taxon>Leptospiraceae</taxon>
        <taxon>Leptospira</taxon>
    </lineage>
</organism>
<reference evidence="2 3" key="1">
    <citation type="submission" date="2013-01" db="EMBL/GenBank/DDBJ databases">
        <authorList>
            <person name="Harkins D.M."/>
            <person name="Durkin A.S."/>
            <person name="Brinkac L.M."/>
            <person name="Haft D.H."/>
            <person name="Selengut J.D."/>
            <person name="Sanka R."/>
            <person name="DePew J."/>
            <person name="Purushe J."/>
            <person name="Hartskeerl R.A."/>
            <person name="Ahmed A."/>
            <person name="van der Linden H."/>
            <person name="Goris M.G.A."/>
            <person name="Vinetz J.M."/>
            <person name="Sutton G.G."/>
            <person name="Nierman W.C."/>
            <person name="Fouts D.E."/>
        </authorList>
    </citation>
    <scope>NUCLEOTIDE SEQUENCE [LARGE SCALE GENOMIC DNA]</scope>
    <source>
        <strain evidence="2 3">Brem 328</strain>
    </source>
</reference>
<dbReference type="Pfam" id="PF02281">
    <property type="entry name" value="Dimer_Tnp_Tn5"/>
    <property type="match status" value="1"/>
</dbReference>
<dbReference type="EMBL" id="AHMS02000046">
    <property type="protein sequence ID" value="EMN15443.1"/>
    <property type="molecule type" value="Genomic_DNA"/>
</dbReference>
<proteinExistence type="predicted"/>
<sequence length="64" mass="7343">MLTFLGRNIPDLKASVLFESFEWKGIYCRIFETPKPPNKEPGLCWIAKLGRYLARKSDASPGHF</sequence>
<dbReference type="SUPFAM" id="SSF53098">
    <property type="entry name" value="Ribonuclease H-like"/>
    <property type="match status" value="1"/>
</dbReference>
<dbReference type="InterPro" id="IPR014737">
    <property type="entry name" value="Transposase_Tn5-like_C"/>
</dbReference>
<dbReference type="Proteomes" id="UP000012166">
    <property type="component" value="Unassembled WGS sequence"/>
</dbReference>
<accession>A0ABC9SCC7</accession>
<gene>
    <name evidence="2" type="ORF">LEP1GSC056_3558</name>
</gene>
<comment type="caution">
    <text evidence="2">The sequence shown here is derived from an EMBL/GenBank/DDBJ whole genome shotgun (WGS) entry which is preliminary data.</text>
</comment>